<name>A0A3P6BAN7_BRAOL</name>
<protein>
    <recommendedName>
        <fullName evidence="2">Methyltransferase</fullName>
    </recommendedName>
</protein>
<dbReference type="AlphaFoldDB" id="A0A3P6BAN7"/>
<dbReference type="InterPro" id="IPR029063">
    <property type="entry name" value="SAM-dependent_MTases_sf"/>
</dbReference>
<proteinExistence type="predicted"/>
<organism evidence="1">
    <name type="scientific">Brassica oleracea</name>
    <name type="common">Wild cabbage</name>
    <dbReference type="NCBI Taxonomy" id="3712"/>
    <lineage>
        <taxon>Eukaryota</taxon>
        <taxon>Viridiplantae</taxon>
        <taxon>Streptophyta</taxon>
        <taxon>Embryophyta</taxon>
        <taxon>Tracheophyta</taxon>
        <taxon>Spermatophyta</taxon>
        <taxon>Magnoliopsida</taxon>
        <taxon>eudicotyledons</taxon>
        <taxon>Gunneridae</taxon>
        <taxon>Pentapetalae</taxon>
        <taxon>rosids</taxon>
        <taxon>malvids</taxon>
        <taxon>Brassicales</taxon>
        <taxon>Brassicaceae</taxon>
        <taxon>Brassiceae</taxon>
        <taxon>Brassica</taxon>
    </lineage>
</organism>
<gene>
    <name evidence="1" type="ORF">BOLC3T20875H</name>
</gene>
<reference evidence="1" key="1">
    <citation type="submission" date="2018-11" db="EMBL/GenBank/DDBJ databases">
        <authorList>
            <consortium name="Genoscope - CEA"/>
            <person name="William W."/>
        </authorList>
    </citation>
    <scope>NUCLEOTIDE SEQUENCE</scope>
</reference>
<accession>A0A3P6BAN7</accession>
<sequence length="57" mass="6443">MATLDGVHRVLNPDGVFISIAFGQPHFRRPLFMDPKLICSLEITLLAMDSIIFSIQR</sequence>
<evidence type="ECO:0000313" key="1">
    <source>
        <dbReference type="EMBL" id="VDD00108.1"/>
    </source>
</evidence>
<evidence type="ECO:0008006" key="2">
    <source>
        <dbReference type="Google" id="ProtNLM"/>
    </source>
</evidence>
<dbReference type="Gene3D" id="3.40.50.150">
    <property type="entry name" value="Vaccinia Virus protein VP39"/>
    <property type="match status" value="1"/>
</dbReference>
<dbReference type="EMBL" id="LR031872">
    <property type="protein sequence ID" value="VDD00108.1"/>
    <property type="molecule type" value="Genomic_DNA"/>
</dbReference>